<dbReference type="InterPro" id="IPR027039">
    <property type="entry name" value="Crtac1"/>
</dbReference>
<keyword evidence="3" id="KW-0812">Transmembrane</keyword>
<dbReference type="InterPro" id="IPR013517">
    <property type="entry name" value="FG-GAP"/>
</dbReference>
<sequence length="623" mass="68325">MSNKPKIKESEMNEVDESELRDEADIGRAMRNSVVAVALLAIAGGSLAYLLSRPEPPPPVRESKLAEVAIREQPKVAIPTVPFRDITEEAGIEFVHNNGATGNKLLPETMGGGNAFFDFDNDGDADLLLVNSKDWEWDSPSGKSNVSALYRNDGGQFVDVTEGSGLDVALYGMGAAVGDFDQDGLVDVFLSAVGENKLFRNLGEGKFEDVTELAGVGGEQDRWSTSSGFFDYDNDGDLDLFVCNYVVWSRQYDQSQGFQLVGGGRAYGRPQNFEGTFPYLYRNDGEGKFTDVSEASGIQIRNVSTGVPQSKSLGLAFCDFDQDGHQDIVVANDTVQNCLLRNTGDGKFVEMGAICGIAFDSTGNARGAMGIDITPFRERTSMAVAIGNFSNEMTALYVTKTGRMQFYDEAVSTGLGPSTRLLLTFGLAYVDFDLDGRLDLFCANGHLEEDINRVQPSQHYEQPPQMFWNAGFEFDTEFLPMGEEQVGAEFLQPMVGRGASYADIDLDGDLDLLITSTGQKPRLLRNDQDLDHHWIRLKLVGDGERCNRDAIGSWVDIEVGDQVLTQQIMPTRSYLSQVELPLSVGLGEHDEIKQVTVRWPDGSVSEHGSLEVDREHVIEYSGT</sequence>
<feature type="compositionally biased region" description="Basic and acidic residues" evidence="2">
    <location>
        <begin position="1"/>
        <end position="11"/>
    </location>
</feature>
<name>A0ABS8NH02_9BACT</name>
<accession>A0ABS8NH02</accession>
<dbReference type="RefSeq" id="WP_230273790.1">
    <property type="nucleotide sequence ID" value="NZ_JAJKFW010000022.1"/>
</dbReference>
<comment type="caution">
    <text evidence="5">The sequence shown here is derived from an EMBL/GenBank/DDBJ whole genome shotgun (WGS) entry which is preliminary data.</text>
</comment>
<dbReference type="Proteomes" id="UP001430306">
    <property type="component" value="Unassembled WGS sequence"/>
</dbReference>
<keyword evidence="6" id="KW-1185">Reference proteome</keyword>
<feature type="domain" description="ASPIC/UnbV" evidence="4">
    <location>
        <begin position="550"/>
        <end position="616"/>
    </location>
</feature>
<evidence type="ECO:0000313" key="5">
    <source>
        <dbReference type="EMBL" id="MCC9642837.1"/>
    </source>
</evidence>
<dbReference type="InterPro" id="IPR011519">
    <property type="entry name" value="UnbV_ASPIC"/>
</dbReference>
<evidence type="ECO:0000313" key="6">
    <source>
        <dbReference type="Proteomes" id="UP001430306"/>
    </source>
</evidence>
<evidence type="ECO:0000256" key="2">
    <source>
        <dbReference type="SAM" id="MobiDB-lite"/>
    </source>
</evidence>
<dbReference type="InterPro" id="IPR028994">
    <property type="entry name" value="Integrin_alpha_N"/>
</dbReference>
<keyword evidence="3" id="KW-1133">Transmembrane helix</keyword>
<protein>
    <submittedName>
        <fullName evidence="5">CRTAC1 family protein</fullName>
    </submittedName>
</protein>
<proteinExistence type="predicted"/>
<reference evidence="5" key="1">
    <citation type="submission" date="2021-11" db="EMBL/GenBank/DDBJ databases">
        <title>Genome sequence.</title>
        <authorList>
            <person name="Sun Q."/>
        </authorList>
    </citation>
    <scope>NUCLEOTIDE SEQUENCE</scope>
    <source>
        <strain evidence="5">JC740</strain>
    </source>
</reference>
<feature type="transmembrane region" description="Helical" evidence="3">
    <location>
        <begin position="34"/>
        <end position="51"/>
    </location>
</feature>
<dbReference type="SUPFAM" id="SSF69318">
    <property type="entry name" value="Integrin alpha N-terminal domain"/>
    <property type="match status" value="1"/>
</dbReference>
<organism evidence="5 6">
    <name type="scientific">Rhodopirellula halodulae</name>
    <dbReference type="NCBI Taxonomy" id="2894198"/>
    <lineage>
        <taxon>Bacteria</taxon>
        <taxon>Pseudomonadati</taxon>
        <taxon>Planctomycetota</taxon>
        <taxon>Planctomycetia</taxon>
        <taxon>Pirellulales</taxon>
        <taxon>Pirellulaceae</taxon>
        <taxon>Rhodopirellula</taxon>
    </lineage>
</organism>
<dbReference type="Gene3D" id="2.130.10.130">
    <property type="entry name" value="Integrin alpha, N-terminal"/>
    <property type="match status" value="1"/>
</dbReference>
<dbReference type="Pfam" id="PF13517">
    <property type="entry name" value="FG-GAP_3"/>
    <property type="match status" value="2"/>
</dbReference>
<dbReference type="EMBL" id="JAJKFW010000022">
    <property type="protein sequence ID" value="MCC9642837.1"/>
    <property type="molecule type" value="Genomic_DNA"/>
</dbReference>
<dbReference type="Pfam" id="PF07593">
    <property type="entry name" value="UnbV_ASPIC"/>
    <property type="match status" value="1"/>
</dbReference>
<gene>
    <name evidence="5" type="ORF">LOC71_11170</name>
</gene>
<dbReference type="PANTHER" id="PTHR16026">
    <property type="entry name" value="CARTILAGE ACIDIC PROTEIN 1"/>
    <property type="match status" value="1"/>
</dbReference>
<evidence type="ECO:0000256" key="1">
    <source>
        <dbReference type="ARBA" id="ARBA00022729"/>
    </source>
</evidence>
<dbReference type="PANTHER" id="PTHR16026:SF0">
    <property type="entry name" value="CARTILAGE ACIDIC PROTEIN 1"/>
    <property type="match status" value="1"/>
</dbReference>
<feature type="region of interest" description="Disordered" evidence="2">
    <location>
        <begin position="1"/>
        <end position="22"/>
    </location>
</feature>
<keyword evidence="3" id="KW-0472">Membrane</keyword>
<evidence type="ECO:0000256" key="3">
    <source>
        <dbReference type="SAM" id="Phobius"/>
    </source>
</evidence>
<keyword evidence="1" id="KW-0732">Signal</keyword>
<evidence type="ECO:0000259" key="4">
    <source>
        <dbReference type="Pfam" id="PF07593"/>
    </source>
</evidence>